<reference evidence="11 12" key="1">
    <citation type="submission" date="2019-07" db="EMBL/GenBank/DDBJ databases">
        <title>Rapid identification of Enteric Bacteria from Whole Genome Sequences (WGS) using Average Nucleotide Identity (ANI).</title>
        <authorList>
            <person name="Lane C."/>
        </authorList>
    </citation>
    <scope>NUCLEOTIDE SEQUENCE [LARGE SCALE GENOMIC DNA]</scope>
    <source>
        <strain evidence="11 12">2016D-0250</strain>
    </source>
</reference>
<comment type="pathway">
    <text evidence="2">Purine metabolism; 7-cyano-7-deazaguanine biosynthesis.</text>
</comment>
<comment type="similarity">
    <text evidence="3">Belongs to the PTPS family. QueD subfamily.</text>
</comment>
<dbReference type="RefSeq" id="WP_147575331.1">
    <property type="nucleotide sequence ID" value="NZ_JAEBPU010000017.1"/>
</dbReference>
<dbReference type="SUPFAM" id="SSF55620">
    <property type="entry name" value="Tetrahydrobiopterin biosynthesis enzymes-like"/>
    <property type="match status" value="1"/>
</dbReference>
<sequence>MIIRKLFEFENAHIVRFCSSKRCKTSLHGHSYKVEILLESKYLDNAGMVYDFGLLKDEIKQIIDSFDHAITLFKDDDKTYLEDMKKHSQRWVSLPVNVSAENFVRVFFVLIDALLLKTKMVNGERGVRLKSVIVHETRTGYAQGFEEDAYSEFLPKINLIDIEFSKAIQDEWKDKDFFKKLQDKDFIFVNQKEV</sequence>
<keyword evidence="7" id="KW-0862">Zinc</keyword>
<dbReference type="EC" id="4.1.2.50" evidence="4"/>
<dbReference type="GO" id="GO:0046872">
    <property type="term" value="F:metal ion binding"/>
    <property type="evidence" value="ECO:0007669"/>
    <property type="project" value="UniProtKB-KW"/>
</dbReference>
<evidence type="ECO:0000256" key="10">
    <source>
        <dbReference type="ARBA" id="ARBA00048807"/>
    </source>
</evidence>
<evidence type="ECO:0000313" key="12">
    <source>
        <dbReference type="Proteomes" id="UP000321310"/>
    </source>
</evidence>
<keyword evidence="8" id="KW-0456">Lyase</keyword>
<comment type="cofactor">
    <cofactor evidence="1">
        <name>Zn(2+)</name>
        <dbReference type="ChEBI" id="CHEBI:29105"/>
    </cofactor>
</comment>
<dbReference type="Gene3D" id="3.30.479.10">
    <property type="entry name" value="6-pyruvoyl tetrahydropterin synthase/QueD"/>
    <property type="match status" value="1"/>
</dbReference>
<comment type="caution">
    <text evidence="11">The sequence shown here is derived from an EMBL/GenBank/DDBJ whole genome shotgun (WGS) entry which is preliminary data.</text>
</comment>
<evidence type="ECO:0000256" key="4">
    <source>
        <dbReference type="ARBA" id="ARBA00012982"/>
    </source>
</evidence>
<evidence type="ECO:0000256" key="3">
    <source>
        <dbReference type="ARBA" id="ARBA00008900"/>
    </source>
</evidence>
<evidence type="ECO:0000256" key="5">
    <source>
        <dbReference type="ARBA" id="ARBA00018141"/>
    </source>
</evidence>
<gene>
    <name evidence="11" type="ORF">FPD46_03350</name>
</gene>
<dbReference type="PANTHER" id="PTHR12589">
    <property type="entry name" value="PYRUVOYL TETRAHYDROBIOPTERIN SYNTHASE"/>
    <property type="match status" value="1"/>
</dbReference>
<dbReference type="Pfam" id="PF01242">
    <property type="entry name" value="PTPS"/>
    <property type="match status" value="1"/>
</dbReference>
<evidence type="ECO:0000256" key="1">
    <source>
        <dbReference type="ARBA" id="ARBA00001947"/>
    </source>
</evidence>
<evidence type="ECO:0000313" key="11">
    <source>
        <dbReference type="EMBL" id="TXE83237.1"/>
    </source>
</evidence>
<comment type="catalytic activity">
    <reaction evidence="10">
        <text>7,8-dihydroneopterin 3'-triphosphate + H2O = 6-carboxy-5,6,7,8-tetrahydropterin + triphosphate + acetaldehyde + 2 H(+)</text>
        <dbReference type="Rhea" id="RHEA:27966"/>
        <dbReference type="ChEBI" id="CHEBI:15343"/>
        <dbReference type="ChEBI" id="CHEBI:15377"/>
        <dbReference type="ChEBI" id="CHEBI:15378"/>
        <dbReference type="ChEBI" id="CHEBI:18036"/>
        <dbReference type="ChEBI" id="CHEBI:58462"/>
        <dbReference type="ChEBI" id="CHEBI:61032"/>
        <dbReference type="EC" id="4.1.2.50"/>
    </reaction>
</comment>
<dbReference type="UniPathway" id="UPA00391"/>
<dbReference type="Proteomes" id="UP000321310">
    <property type="component" value="Unassembled WGS sequence"/>
</dbReference>
<protein>
    <recommendedName>
        <fullName evidence="5">6-carboxy-5,6,7,8-tetrahydropterin synthase</fullName>
        <ecNumber evidence="4">4.1.2.50</ecNumber>
    </recommendedName>
    <alternativeName>
        <fullName evidence="9">Queuosine biosynthesis protein QueD</fullName>
    </alternativeName>
</protein>
<accession>A0A5C7DS74</accession>
<name>A0A5C7DS74_9BACT</name>
<evidence type="ECO:0000256" key="6">
    <source>
        <dbReference type="ARBA" id="ARBA00022723"/>
    </source>
</evidence>
<proteinExistence type="inferred from homology"/>
<evidence type="ECO:0000256" key="7">
    <source>
        <dbReference type="ARBA" id="ARBA00022833"/>
    </source>
</evidence>
<evidence type="ECO:0000256" key="8">
    <source>
        <dbReference type="ARBA" id="ARBA00023239"/>
    </source>
</evidence>
<dbReference type="AlphaFoldDB" id="A0A5C7DS74"/>
<keyword evidence="6" id="KW-0479">Metal-binding</keyword>
<dbReference type="InterPro" id="IPR007115">
    <property type="entry name" value="6-PTP_synth/QueD"/>
</dbReference>
<dbReference type="PANTHER" id="PTHR12589:SF7">
    <property type="entry name" value="6-PYRUVOYL TETRAHYDROBIOPTERIN SYNTHASE"/>
    <property type="match status" value="1"/>
</dbReference>
<dbReference type="InterPro" id="IPR038418">
    <property type="entry name" value="6-PTP_synth/QueD_sf"/>
</dbReference>
<dbReference type="GO" id="GO:0070497">
    <property type="term" value="F:6-carboxytetrahydropterin synthase activity"/>
    <property type="evidence" value="ECO:0007669"/>
    <property type="project" value="UniProtKB-EC"/>
</dbReference>
<dbReference type="EMBL" id="VOWB01000028">
    <property type="protein sequence ID" value="TXE83237.1"/>
    <property type="molecule type" value="Genomic_DNA"/>
</dbReference>
<evidence type="ECO:0000256" key="2">
    <source>
        <dbReference type="ARBA" id="ARBA00005061"/>
    </source>
</evidence>
<organism evidence="11 12">
    <name type="scientific">Campylobacter peloridis</name>
    <dbReference type="NCBI Taxonomy" id="488546"/>
    <lineage>
        <taxon>Bacteria</taxon>
        <taxon>Pseudomonadati</taxon>
        <taxon>Campylobacterota</taxon>
        <taxon>Epsilonproteobacteria</taxon>
        <taxon>Campylobacterales</taxon>
        <taxon>Campylobacteraceae</taxon>
        <taxon>Campylobacter</taxon>
    </lineage>
</organism>
<evidence type="ECO:0000256" key="9">
    <source>
        <dbReference type="ARBA" id="ARBA00031449"/>
    </source>
</evidence>